<feature type="domain" description="EGF-like" evidence="7">
    <location>
        <begin position="139"/>
        <end position="170"/>
    </location>
</feature>
<dbReference type="InterPro" id="IPR041161">
    <property type="entry name" value="EGF_Tenascin"/>
</dbReference>
<feature type="disulfide bond" evidence="5">
    <location>
        <begin position="143"/>
        <end position="153"/>
    </location>
</feature>
<keyword evidence="6" id="KW-0732">Signal</keyword>
<evidence type="ECO:0000256" key="5">
    <source>
        <dbReference type="PROSITE-ProRule" id="PRU00076"/>
    </source>
</evidence>
<evidence type="ECO:0000259" key="8">
    <source>
        <dbReference type="PROSITE" id="PS50853"/>
    </source>
</evidence>
<dbReference type="PANTHER" id="PTHR11219">
    <property type="entry name" value="TENEURIN AND N-ACETYLGLUCOSAMINE-1-PHOSPHODIESTER ALPHA-N-ACETYLGLUCOSAMINIDASE"/>
    <property type="match status" value="1"/>
</dbReference>
<dbReference type="InterPro" id="IPR003961">
    <property type="entry name" value="FN3_dom"/>
</dbReference>
<dbReference type="PANTHER" id="PTHR11219:SF69">
    <property type="entry name" value="TENEURIN-A"/>
    <property type="match status" value="1"/>
</dbReference>
<dbReference type="Pfam" id="PF00041">
    <property type="entry name" value="fn3"/>
    <property type="match status" value="1"/>
</dbReference>
<keyword evidence="3 5" id="KW-1015">Disulfide bond</keyword>
<feature type="chain" id="PRO_5044288945" evidence="6">
    <location>
        <begin position="20"/>
        <end position="371"/>
    </location>
</feature>
<feature type="disulfide bond" evidence="5">
    <location>
        <begin position="160"/>
        <end position="169"/>
    </location>
</feature>
<dbReference type="SUPFAM" id="SSF49265">
    <property type="entry name" value="Fibronectin type III"/>
    <property type="match status" value="1"/>
</dbReference>
<accession>A0AAY4D4E5</accession>
<dbReference type="Pfam" id="PF23106">
    <property type="entry name" value="EGF_Teneurin"/>
    <property type="match status" value="1"/>
</dbReference>
<protein>
    <submittedName>
        <fullName evidence="9">Uncharacterized protein</fullName>
    </submittedName>
</protein>
<dbReference type="CDD" id="cd00054">
    <property type="entry name" value="EGF_CA"/>
    <property type="match status" value="1"/>
</dbReference>
<dbReference type="AlphaFoldDB" id="A0AAY4D4E5"/>
<dbReference type="Proteomes" id="UP000694580">
    <property type="component" value="Chromosome 20"/>
</dbReference>
<evidence type="ECO:0000256" key="2">
    <source>
        <dbReference type="ARBA" id="ARBA00022737"/>
    </source>
</evidence>
<evidence type="ECO:0000256" key="6">
    <source>
        <dbReference type="SAM" id="SignalP"/>
    </source>
</evidence>
<reference evidence="9" key="2">
    <citation type="submission" date="2025-08" db="UniProtKB">
        <authorList>
            <consortium name="Ensembl"/>
        </authorList>
    </citation>
    <scope>IDENTIFICATION</scope>
</reference>
<keyword evidence="1 5" id="KW-0245">EGF-like domain</keyword>
<evidence type="ECO:0000259" key="7">
    <source>
        <dbReference type="PROSITE" id="PS50026"/>
    </source>
</evidence>
<dbReference type="GO" id="GO:0008045">
    <property type="term" value="P:motor neuron axon guidance"/>
    <property type="evidence" value="ECO:0007669"/>
    <property type="project" value="TreeGrafter"/>
</dbReference>
<dbReference type="FunFam" id="2.10.25.10:FF:000001">
    <property type="entry name" value="Tenascin C"/>
    <property type="match status" value="4"/>
</dbReference>
<dbReference type="CDD" id="cd00063">
    <property type="entry name" value="FN3"/>
    <property type="match status" value="1"/>
</dbReference>
<dbReference type="PROSITE" id="PS50026">
    <property type="entry name" value="EGF_3"/>
    <property type="match status" value="1"/>
</dbReference>
<dbReference type="Gene3D" id="2.10.25.10">
    <property type="entry name" value="Laminin"/>
    <property type="match status" value="5"/>
</dbReference>
<dbReference type="InterPro" id="IPR036116">
    <property type="entry name" value="FN3_sf"/>
</dbReference>
<keyword evidence="4" id="KW-0325">Glycoprotein</keyword>
<dbReference type="PROSITE" id="PS01186">
    <property type="entry name" value="EGF_2"/>
    <property type="match status" value="2"/>
</dbReference>
<dbReference type="SMART" id="SM00060">
    <property type="entry name" value="FN3"/>
    <property type="match status" value="1"/>
</dbReference>
<evidence type="ECO:0000256" key="1">
    <source>
        <dbReference type="ARBA" id="ARBA00022536"/>
    </source>
</evidence>
<dbReference type="SMART" id="SM00181">
    <property type="entry name" value="EGF"/>
    <property type="match status" value="5"/>
</dbReference>
<dbReference type="Ensembl" id="ENSDCDT00010050236.1">
    <property type="protein sequence ID" value="ENSDCDP00010040372.1"/>
    <property type="gene ID" value="ENSDCDG00010025788.1"/>
</dbReference>
<name>A0AAY4D4E5_9TELE</name>
<evidence type="ECO:0000256" key="3">
    <source>
        <dbReference type="ARBA" id="ARBA00023157"/>
    </source>
</evidence>
<dbReference type="InterPro" id="IPR013783">
    <property type="entry name" value="Ig-like_fold"/>
</dbReference>
<dbReference type="GeneTree" id="ENSGT00940000155188"/>
<reference evidence="9 10" key="1">
    <citation type="submission" date="2020-06" db="EMBL/GenBank/DDBJ databases">
        <authorList>
            <consortium name="Wellcome Sanger Institute Data Sharing"/>
        </authorList>
    </citation>
    <scope>NUCLEOTIDE SEQUENCE [LARGE SCALE GENOMIC DNA]</scope>
</reference>
<dbReference type="PROSITE" id="PS51200">
    <property type="entry name" value="SHORT_SCORPION_CHLORIDE"/>
    <property type="match status" value="1"/>
</dbReference>
<sequence>MLILAFLLLPAQLTADALSSPHAGSERVSRDIKVAAQPIKLVISEGCVQGDSASVDSASGKQLDLAPDSPLVLTHRIRLVPSSGLCGGCEADFEAFRQRLEGLEREVSTLRQTCAGAEGGKCVDGQCVCDPGFTGPVCSSKTCPDNCKNRGRCVNGQCVCNPGFTGTDCSTSTCPDNCNNQGRCINGKCVCEPGFSGPDCSTAECPNNCNNWGRCVNGKCVCDVGFSGPDCSLKSCPNNCSNRGRCVRGKCVCRRGFTGRLMLSPHPIKTISQRYNALTHICITRIAVISGPTNLQVVKTTTTSVIVQWERPQMEIERYHLKVSPTQGRHRGSQDMTLPPERDSAQIDGLEPGVVYDVTLVAEKDGSHSIT</sequence>
<comment type="caution">
    <text evidence="5">Lacks conserved residue(s) required for the propagation of feature annotation.</text>
</comment>
<evidence type="ECO:0000256" key="4">
    <source>
        <dbReference type="ARBA" id="ARBA00023180"/>
    </source>
</evidence>
<dbReference type="Pfam" id="PF25024">
    <property type="entry name" value="EGF_TEN"/>
    <property type="match status" value="1"/>
</dbReference>
<feature type="domain" description="Fibronectin type-III" evidence="8">
    <location>
        <begin position="291"/>
        <end position="371"/>
    </location>
</feature>
<dbReference type="Pfam" id="PF18720">
    <property type="entry name" value="EGF_Tenascin"/>
    <property type="match status" value="1"/>
</dbReference>
<dbReference type="InterPro" id="IPR007958">
    <property type="entry name" value="Scorpion_toxinS_Cl_inh"/>
</dbReference>
<dbReference type="Gene3D" id="2.60.40.10">
    <property type="entry name" value="Immunoglobulins"/>
    <property type="match status" value="1"/>
</dbReference>
<dbReference type="InterPro" id="IPR051216">
    <property type="entry name" value="Teneurin"/>
</dbReference>
<dbReference type="GO" id="GO:0005576">
    <property type="term" value="C:extracellular region"/>
    <property type="evidence" value="ECO:0007669"/>
    <property type="project" value="InterPro"/>
</dbReference>
<feature type="signal peptide" evidence="6">
    <location>
        <begin position="1"/>
        <end position="19"/>
    </location>
</feature>
<evidence type="ECO:0000313" key="10">
    <source>
        <dbReference type="Proteomes" id="UP000694580"/>
    </source>
</evidence>
<proteinExistence type="predicted"/>
<reference evidence="9" key="3">
    <citation type="submission" date="2025-09" db="UniProtKB">
        <authorList>
            <consortium name="Ensembl"/>
        </authorList>
    </citation>
    <scope>IDENTIFICATION</scope>
</reference>
<keyword evidence="2" id="KW-0677">Repeat</keyword>
<evidence type="ECO:0000313" key="9">
    <source>
        <dbReference type="Ensembl" id="ENSDCDP00010040372.1"/>
    </source>
</evidence>
<organism evidence="9 10">
    <name type="scientific">Denticeps clupeoides</name>
    <name type="common">denticle herring</name>
    <dbReference type="NCBI Taxonomy" id="299321"/>
    <lineage>
        <taxon>Eukaryota</taxon>
        <taxon>Metazoa</taxon>
        <taxon>Chordata</taxon>
        <taxon>Craniata</taxon>
        <taxon>Vertebrata</taxon>
        <taxon>Euteleostomi</taxon>
        <taxon>Actinopterygii</taxon>
        <taxon>Neopterygii</taxon>
        <taxon>Teleostei</taxon>
        <taxon>Clupei</taxon>
        <taxon>Clupeiformes</taxon>
        <taxon>Denticipitoidei</taxon>
        <taxon>Denticipitidae</taxon>
        <taxon>Denticeps</taxon>
    </lineage>
</organism>
<dbReference type="PROSITE" id="PS00022">
    <property type="entry name" value="EGF_1"/>
    <property type="match status" value="2"/>
</dbReference>
<dbReference type="InterPro" id="IPR000742">
    <property type="entry name" value="EGF"/>
</dbReference>
<dbReference type="PROSITE" id="PS50853">
    <property type="entry name" value="FN3"/>
    <property type="match status" value="1"/>
</dbReference>
<keyword evidence="10" id="KW-1185">Reference proteome</keyword>
<dbReference type="PRINTS" id="PR00011">
    <property type="entry name" value="EGFLAMININ"/>
</dbReference>